<proteinExistence type="predicted"/>
<comment type="caution">
    <text evidence="2">The sequence shown here is derived from an EMBL/GenBank/DDBJ whole genome shotgun (WGS) entry which is preliminary data.</text>
</comment>
<accession>A0A087CQI0</accession>
<protein>
    <submittedName>
        <fullName evidence="2">ATPase/histidine kinase/DNA gyrase B/HSP90 domain protein</fullName>
    </submittedName>
</protein>
<evidence type="ECO:0000313" key="2">
    <source>
        <dbReference type="EMBL" id="KFI85530.1"/>
    </source>
</evidence>
<keyword evidence="1" id="KW-1133">Transmembrane helix</keyword>
<keyword evidence="2" id="KW-0418">Kinase</keyword>
<dbReference type="EMBL" id="JGZM01000008">
    <property type="protein sequence ID" value="KFI85530.1"/>
    <property type="molecule type" value="Genomic_DNA"/>
</dbReference>
<dbReference type="Proteomes" id="UP000029040">
    <property type="component" value="Unassembled WGS sequence"/>
</dbReference>
<sequence>MTTAVMIAAAVADGLAFALLLFSSVRLIGGLEGTTVGRRAVNMLYPLSQMAFIGYNMVSLHLGGDVRYRVPYALLLAVLAVLCAMGDVALFRNLAEAERALLYRERRARLEQQLHAQRRHLRMLRRELDKAMAVDEVIETRLAEARTALACRDADAVYAWCADLSARLPRCRAFCRHKAVDALCATIIPALRRDGVACDLDIDLDDDCPLSSAELCALFANLLDNAGTACLALPRDRRWMTLRAHVVLGCLVIEASNAAASPPRRSFREDAAAHGCRFGSHGWGLSIIRGIAERHGGTFDVSHVVLSGDGPKFIARVVVPCPAQSVMT</sequence>
<evidence type="ECO:0000313" key="3">
    <source>
        <dbReference type="Proteomes" id="UP000029040"/>
    </source>
</evidence>
<dbReference type="Gene3D" id="3.30.565.10">
    <property type="entry name" value="Histidine kinase-like ATPase, C-terminal domain"/>
    <property type="match status" value="1"/>
</dbReference>
<dbReference type="SUPFAM" id="SSF55874">
    <property type="entry name" value="ATPase domain of HSP90 chaperone/DNA topoisomerase II/histidine kinase"/>
    <property type="match status" value="1"/>
</dbReference>
<feature type="transmembrane region" description="Helical" evidence="1">
    <location>
        <begin position="70"/>
        <end position="91"/>
    </location>
</feature>
<keyword evidence="1" id="KW-0472">Membrane</keyword>
<keyword evidence="1" id="KW-0812">Transmembrane</keyword>
<evidence type="ECO:0000256" key="1">
    <source>
        <dbReference type="SAM" id="Phobius"/>
    </source>
</evidence>
<dbReference type="InterPro" id="IPR036890">
    <property type="entry name" value="HATPase_C_sf"/>
</dbReference>
<dbReference type="GO" id="GO:0016301">
    <property type="term" value="F:kinase activity"/>
    <property type="evidence" value="ECO:0007669"/>
    <property type="project" value="UniProtKB-KW"/>
</dbReference>
<feature type="transmembrane region" description="Helical" evidence="1">
    <location>
        <begin position="40"/>
        <end position="58"/>
    </location>
</feature>
<gene>
    <name evidence="2" type="ORF">BSAE_1383</name>
</gene>
<organism evidence="2 3">
    <name type="scientific">Bifidobacterium pullorum subsp. saeculare DSM 6531 = LMG 14934</name>
    <dbReference type="NCBI Taxonomy" id="1437611"/>
    <lineage>
        <taxon>Bacteria</taxon>
        <taxon>Bacillati</taxon>
        <taxon>Actinomycetota</taxon>
        <taxon>Actinomycetes</taxon>
        <taxon>Bifidobacteriales</taxon>
        <taxon>Bifidobacteriaceae</taxon>
        <taxon>Bifidobacterium</taxon>
    </lineage>
</organism>
<name>A0A087CQI0_9BIFI</name>
<reference evidence="2 3" key="1">
    <citation type="submission" date="2014-03" db="EMBL/GenBank/DDBJ databases">
        <title>Genomics of Bifidobacteria.</title>
        <authorList>
            <person name="Ventura M."/>
            <person name="Milani C."/>
            <person name="Lugli G.A."/>
        </authorList>
    </citation>
    <scope>NUCLEOTIDE SEQUENCE [LARGE SCALE GENOMIC DNA]</scope>
    <source>
        <strain evidence="2 3">LMG 14934</strain>
    </source>
</reference>
<dbReference type="AlphaFoldDB" id="A0A087CQI0"/>
<keyword evidence="2" id="KW-0808">Transferase</keyword>
<feature type="transmembrane region" description="Helical" evidence="1">
    <location>
        <begin position="6"/>
        <end position="28"/>
    </location>
</feature>